<dbReference type="PANTHER" id="PTHR12506">
    <property type="entry name" value="PROTEIN PHOSPHATASE RELATED"/>
    <property type="match status" value="1"/>
</dbReference>
<evidence type="ECO:0000256" key="2">
    <source>
        <dbReference type="ARBA" id="ARBA00022771"/>
    </source>
</evidence>
<feature type="zinc finger region" description="C3H1-type" evidence="5">
    <location>
        <begin position="336"/>
        <end position="364"/>
    </location>
</feature>
<keyword evidence="3 5" id="KW-0862">Zinc</keyword>
<keyword evidence="2 5" id="KW-0863">Zinc-finger</keyword>
<evidence type="ECO:0000256" key="1">
    <source>
        <dbReference type="ARBA" id="ARBA00022723"/>
    </source>
</evidence>
<reference evidence="7" key="1">
    <citation type="journal article" date="2013" name="J. Plant Res.">
        <title>Effect of fungi and light on seed germination of three Opuntia species from semiarid lands of central Mexico.</title>
        <authorList>
            <person name="Delgado-Sanchez P."/>
            <person name="Jimenez-Bremont J.F."/>
            <person name="Guerrero-Gonzalez Mde L."/>
            <person name="Flores J."/>
        </authorList>
    </citation>
    <scope>NUCLEOTIDE SEQUENCE</scope>
    <source>
        <tissue evidence="7">Cladode</tissue>
    </source>
</reference>
<protein>
    <recommendedName>
        <fullName evidence="6">C3H1-type domain-containing protein</fullName>
    </recommendedName>
</protein>
<evidence type="ECO:0000313" key="7">
    <source>
        <dbReference type="EMBL" id="MBA4629293.1"/>
    </source>
</evidence>
<dbReference type="GO" id="GO:0003729">
    <property type="term" value="F:mRNA binding"/>
    <property type="evidence" value="ECO:0007669"/>
    <property type="project" value="TreeGrafter"/>
</dbReference>
<feature type="zinc finger region" description="C3H1-type" evidence="5">
    <location>
        <begin position="87"/>
        <end position="115"/>
    </location>
</feature>
<dbReference type="GO" id="GO:0003677">
    <property type="term" value="F:DNA binding"/>
    <property type="evidence" value="ECO:0007669"/>
    <property type="project" value="UniProtKB-KW"/>
</dbReference>
<feature type="zinc finger region" description="C3H1-type" evidence="5">
    <location>
        <begin position="133"/>
        <end position="161"/>
    </location>
</feature>
<feature type="zinc finger region" description="C3H1-type" evidence="5">
    <location>
        <begin position="290"/>
        <end position="318"/>
    </location>
</feature>
<dbReference type="Pfam" id="PF00642">
    <property type="entry name" value="zf-CCCH"/>
    <property type="match status" value="5"/>
</dbReference>
<feature type="domain" description="C3H1-type" evidence="6">
    <location>
        <begin position="87"/>
        <end position="115"/>
    </location>
</feature>
<feature type="domain" description="C3H1-type" evidence="6">
    <location>
        <begin position="133"/>
        <end position="161"/>
    </location>
</feature>
<sequence length="452" mass="49056">MEELYGRGYVRKGSNPDRPAKWVVAGLEESRWRLRELYPERPGVSDCVYYMQTGLCGFGNRCRYNHPRDRALAIAAARIVGGQYPERPEEPVCQYFLKTGTCKFGATCKFNHPRNAGGSLAKAPLNYHGYPLRPGEKECSYYLKTGQCKFGITCKFHHPQPAGVSMQSAAPPFYPKVQLSSVPMLEQATVMSPSYRIARPLLVPGSYVPGNYGPLLPSPGVVPMPGWTSYSGPVSPVLSPGAQRAVGAGSVFGLSPLSPSVHGLPGSYHSLPFSGGLSNNVTKDHTFPQRPGELECQYYLKTGNCKFGAACKYHHPPDRTSSTAACFLGPLGLPLRPGTEPCIFYLQNGYCKYGPTCKFDHPIGIMKYTPAPPLTEIPVRPVHYLPGSSLPTLSSLSSSADFRPPCGLKSNGSAESNKMTFVNASAGLTFTQTTSMNVQQSSHCSSHSRRGE</sequence>
<name>A0A7C8YYN8_OPUST</name>
<dbReference type="InterPro" id="IPR000571">
    <property type="entry name" value="Znf_CCCH"/>
</dbReference>
<keyword evidence="1 5" id="KW-0479">Metal-binding</keyword>
<dbReference type="Gene3D" id="2.30.30.1190">
    <property type="match status" value="2"/>
</dbReference>
<dbReference type="Gene3D" id="4.10.1000.10">
    <property type="entry name" value="Zinc finger, CCCH-type"/>
    <property type="match status" value="2"/>
</dbReference>
<evidence type="ECO:0000256" key="4">
    <source>
        <dbReference type="ARBA" id="ARBA00023125"/>
    </source>
</evidence>
<evidence type="ECO:0000256" key="5">
    <source>
        <dbReference type="PROSITE-ProRule" id="PRU00723"/>
    </source>
</evidence>
<dbReference type="GO" id="GO:0008270">
    <property type="term" value="F:zinc ion binding"/>
    <property type="evidence" value="ECO:0007669"/>
    <property type="project" value="UniProtKB-KW"/>
</dbReference>
<dbReference type="AlphaFoldDB" id="A0A7C8YYN8"/>
<feature type="domain" description="C3H1-type" evidence="6">
    <location>
        <begin position="41"/>
        <end position="69"/>
    </location>
</feature>
<dbReference type="PROSITE" id="PS50103">
    <property type="entry name" value="ZF_C3H1"/>
    <property type="match status" value="5"/>
</dbReference>
<keyword evidence="4" id="KW-0238">DNA-binding</keyword>
<feature type="zinc finger region" description="C3H1-type" evidence="5">
    <location>
        <begin position="41"/>
        <end position="69"/>
    </location>
</feature>
<reference evidence="7" key="2">
    <citation type="submission" date="2020-07" db="EMBL/GenBank/DDBJ databases">
        <authorList>
            <person name="Vera ALvarez R."/>
            <person name="Arias-Moreno D.M."/>
            <person name="Jimenez-Jacinto V."/>
            <person name="Jimenez-Bremont J.F."/>
            <person name="Swaminathan K."/>
            <person name="Moose S.P."/>
            <person name="Guerrero-Gonzalez M.L."/>
            <person name="Marino-Ramirez L."/>
            <person name="Landsman D."/>
            <person name="Rodriguez-Kessler M."/>
            <person name="Delgado-Sanchez P."/>
        </authorList>
    </citation>
    <scope>NUCLEOTIDE SEQUENCE</scope>
    <source>
        <tissue evidence="7">Cladode</tissue>
    </source>
</reference>
<organism evidence="7">
    <name type="scientific">Opuntia streptacantha</name>
    <name type="common">Prickly pear cactus</name>
    <name type="synonym">Opuntia cardona</name>
    <dbReference type="NCBI Taxonomy" id="393608"/>
    <lineage>
        <taxon>Eukaryota</taxon>
        <taxon>Viridiplantae</taxon>
        <taxon>Streptophyta</taxon>
        <taxon>Embryophyta</taxon>
        <taxon>Tracheophyta</taxon>
        <taxon>Spermatophyta</taxon>
        <taxon>Magnoliopsida</taxon>
        <taxon>eudicotyledons</taxon>
        <taxon>Gunneridae</taxon>
        <taxon>Pentapetalae</taxon>
        <taxon>Caryophyllales</taxon>
        <taxon>Cactineae</taxon>
        <taxon>Cactaceae</taxon>
        <taxon>Opuntioideae</taxon>
        <taxon>Opuntia</taxon>
    </lineage>
</organism>
<evidence type="ECO:0000256" key="3">
    <source>
        <dbReference type="ARBA" id="ARBA00022833"/>
    </source>
</evidence>
<dbReference type="SMART" id="SM00356">
    <property type="entry name" value="ZnF_C3H1"/>
    <property type="match status" value="5"/>
</dbReference>
<dbReference type="EMBL" id="GISG01069173">
    <property type="protein sequence ID" value="MBA4629293.1"/>
    <property type="molecule type" value="Transcribed_RNA"/>
</dbReference>
<feature type="domain" description="C3H1-type" evidence="6">
    <location>
        <begin position="336"/>
        <end position="364"/>
    </location>
</feature>
<evidence type="ECO:0000259" key="6">
    <source>
        <dbReference type="PROSITE" id="PS50103"/>
    </source>
</evidence>
<accession>A0A7C8YYN8</accession>
<dbReference type="PANTHER" id="PTHR12506:SF43">
    <property type="entry name" value="ZINC FINGER CCCH DOMAIN-CONTAINING PROTEIN 32"/>
    <property type="match status" value="1"/>
</dbReference>
<feature type="domain" description="C3H1-type" evidence="6">
    <location>
        <begin position="290"/>
        <end position="318"/>
    </location>
</feature>
<dbReference type="InterPro" id="IPR050974">
    <property type="entry name" value="Plant_ZF_CCCH"/>
</dbReference>
<dbReference type="InterPro" id="IPR036855">
    <property type="entry name" value="Znf_CCCH_sf"/>
</dbReference>
<dbReference type="SUPFAM" id="SSF90229">
    <property type="entry name" value="CCCH zinc finger"/>
    <property type="match status" value="5"/>
</dbReference>
<proteinExistence type="predicted"/>